<keyword evidence="6 7" id="KW-0472">Membrane</keyword>
<keyword evidence="4" id="KW-0067">ATP-binding</keyword>
<accession>A0A371DS39</accession>
<gene>
    <name evidence="9" type="ORF">OH76DRAFT_1478034</name>
</gene>
<evidence type="ECO:0000256" key="5">
    <source>
        <dbReference type="ARBA" id="ARBA00022989"/>
    </source>
</evidence>
<feature type="transmembrane region" description="Helical" evidence="7">
    <location>
        <begin position="283"/>
        <end position="303"/>
    </location>
</feature>
<dbReference type="GO" id="GO:0140359">
    <property type="term" value="F:ABC-type transporter activity"/>
    <property type="evidence" value="ECO:0007669"/>
    <property type="project" value="InterPro"/>
</dbReference>
<dbReference type="Pfam" id="PF00664">
    <property type="entry name" value="ABC_membrane"/>
    <property type="match status" value="1"/>
</dbReference>
<keyword evidence="2 7" id="KW-0812">Transmembrane</keyword>
<feature type="transmembrane region" description="Helical" evidence="7">
    <location>
        <begin position="309"/>
        <end position="329"/>
    </location>
</feature>
<dbReference type="CDD" id="cd18596">
    <property type="entry name" value="ABC_6TM_VMR1_D1_like"/>
    <property type="match status" value="1"/>
</dbReference>
<dbReference type="Proteomes" id="UP000256964">
    <property type="component" value="Unassembled WGS sequence"/>
</dbReference>
<dbReference type="GO" id="GO:0016020">
    <property type="term" value="C:membrane"/>
    <property type="evidence" value="ECO:0007669"/>
    <property type="project" value="InterPro"/>
</dbReference>
<dbReference type="InterPro" id="IPR050173">
    <property type="entry name" value="ABC_transporter_C-like"/>
</dbReference>
<dbReference type="PANTHER" id="PTHR24223:SF356">
    <property type="entry name" value="ATP-BINDING CASSETTE TRANSPORTER ABC4"/>
    <property type="match status" value="1"/>
</dbReference>
<dbReference type="Gene3D" id="1.20.1560.10">
    <property type="entry name" value="ABC transporter type 1, transmembrane domain"/>
    <property type="match status" value="1"/>
</dbReference>
<keyword evidence="1" id="KW-0813">Transport</keyword>
<dbReference type="GO" id="GO:0005524">
    <property type="term" value="F:ATP binding"/>
    <property type="evidence" value="ECO:0007669"/>
    <property type="project" value="UniProtKB-KW"/>
</dbReference>
<evidence type="ECO:0000256" key="7">
    <source>
        <dbReference type="SAM" id="Phobius"/>
    </source>
</evidence>
<dbReference type="EMBL" id="KZ857382">
    <property type="protein sequence ID" value="RDX55373.1"/>
    <property type="molecule type" value="Genomic_DNA"/>
</dbReference>
<dbReference type="InterPro" id="IPR036640">
    <property type="entry name" value="ABC1_TM_sf"/>
</dbReference>
<dbReference type="SUPFAM" id="SSF90123">
    <property type="entry name" value="ABC transporter transmembrane region"/>
    <property type="match status" value="1"/>
</dbReference>
<feature type="transmembrane region" description="Helical" evidence="7">
    <location>
        <begin position="28"/>
        <end position="48"/>
    </location>
</feature>
<dbReference type="InterPro" id="IPR011527">
    <property type="entry name" value="ABC1_TM_dom"/>
</dbReference>
<keyword evidence="3" id="KW-0547">Nucleotide-binding</keyword>
<sequence>MAVFPLTIRAAQQLLRGVPLSLDLNRLVALPAGVATASLLVLFVQILVHRFTPPKRAKPAGYEMSRDDPAQSERIGITREGRAHLKFESFRLLLCVVLVALSVVTAVTGRPAGEGNLLGLSLIGVYSYTSALSLSSIVLKTPLEVSLRRHTSIVLLTTWAVYAYRDIWPLATYDSGPADIAEGGILWFKISALTLAGLVIPLSSPRPHTPVGKTVRVMVQAGAVLTQLVYNHALRVRVKADIDSTAQAEPSTAAHPNGSKNLTGKLFNLATSDVQNVLEGREFLELLFAPFQICICVVFLYALLGWSAFVGLAMIVALWPIPGYCIAWMQRTQKERMRTMDLRVQEITEAVTVIRMIKLFAWEDRTVAKIDEKRRKELETIYQAKVAILLSANVNYMIPVLVMVSTFFTYTVIMKRELTGKSLVLPS</sequence>
<dbReference type="AlphaFoldDB" id="A0A371DS39"/>
<evidence type="ECO:0000256" key="3">
    <source>
        <dbReference type="ARBA" id="ARBA00022741"/>
    </source>
</evidence>
<evidence type="ECO:0000256" key="6">
    <source>
        <dbReference type="ARBA" id="ARBA00023136"/>
    </source>
</evidence>
<dbReference type="STRING" id="139420.A0A371DS39"/>
<evidence type="ECO:0000259" key="8">
    <source>
        <dbReference type="PROSITE" id="PS50929"/>
    </source>
</evidence>
<feature type="domain" description="ABC transmembrane type-1" evidence="8">
    <location>
        <begin position="260"/>
        <end position="408"/>
    </location>
</feature>
<name>A0A371DS39_9APHY</name>
<dbReference type="OrthoDB" id="6500128at2759"/>
<feature type="transmembrane region" description="Helical" evidence="7">
    <location>
        <begin position="118"/>
        <end position="139"/>
    </location>
</feature>
<evidence type="ECO:0000256" key="4">
    <source>
        <dbReference type="ARBA" id="ARBA00022840"/>
    </source>
</evidence>
<organism evidence="9 10">
    <name type="scientific">Lentinus brumalis</name>
    <dbReference type="NCBI Taxonomy" id="2498619"/>
    <lineage>
        <taxon>Eukaryota</taxon>
        <taxon>Fungi</taxon>
        <taxon>Dikarya</taxon>
        <taxon>Basidiomycota</taxon>
        <taxon>Agaricomycotina</taxon>
        <taxon>Agaricomycetes</taxon>
        <taxon>Polyporales</taxon>
        <taxon>Polyporaceae</taxon>
        <taxon>Lentinus</taxon>
    </lineage>
</organism>
<keyword evidence="10" id="KW-1185">Reference proteome</keyword>
<keyword evidence="5 7" id="KW-1133">Transmembrane helix</keyword>
<proteinExistence type="predicted"/>
<evidence type="ECO:0000256" key="2">
    <source>
        <dbReference type="ARBA" id="ARBA00022692"/>
    </source>
</evidence>
<protein>
    <recommendedName>
        <fullName evidence="8">ABC transmembrane type-1 domain-containing protein</fullName>
    </recommendedName>
</protein>
<evidence type="ECO:0000313" key="9">
    <source>
        <dbReference type="EMBL" id="RDX55373.1"/>
    </source>
</evidence>
<feature type="transmembrane region" description="Helical" evidence="7">
    <location>
        <begin position="92"/>
        <end position="112"/>
    </location>
</feature>
<feature type="transmembrane region" description="Helical" evidence="7">
    <location>
        <begin position="394"/>
        <end position="413"/>
    </location>
</feature>
<evidence type="ECO:0000256" key="1">
    <source>
        <dbReference type="ARBA" id="ARBA00022448"/>
    </source>
</evidence>
<dbReference type="PROSITE" id="PS50929">
    <property type="entry name" value="ABC_TM1F"/>
    <property type="match status" value="1"/>
</dbReference>
<evidence type="ECO:0000313" key="10">
    <source>
        <dbReference type="Proteomes" id="UP000256964"/>
    </source>
</evidence>
<reference evidence="9 10" key="1">
    <citation type="journal article" date="2018" name="Biotechnol. Biofuels">
        <title>Integrative visual omics of the white-rot fungus Polyporus brumalis exposes the biotechnological potential of its oxidative enzymes for delignifying raw plant biomass.</title>
        <authorList>
            <person name="Miyauchi S."/>
            <person name="Rancon A."/>
            <person name="Drula E."/>
            <person name="Hage H."/>
            <person name="Chaduli D."/>
            <person name="Favel A."/>
            <person name="Grisel S."/>
            <person name="Henrissat B."/>
            <person name="Herpoel-Gimbert I."/>
            <person name="Ruiz-Duenas F.J."/>
            <person name="Chevret D."/>
            <person name="Hainaut M."/>
            <person name="Lin J."/>
            <person name="Wang M."/>
            <person name="Pangilinan J."/>
            <person name="Lipzen A."/>
            <person name="Lesage-Meessen L."/>
            <person name="Navarro D."/>
            <person name="Riley R."/>
            <person name="Grigoriev I.V."/>
            <person name="Zhou S."/>
            <person name="Raouche S."/>
            <person name="Rosso M.N."/>
        </authorList>
    </citation>
    <scope>NUCLEOTIDE SEQUENCE [LARGE SCALE GENOMIC DNA]</scope>
    <source>
        <strain evidence="9 10">BRFM 1820</strain>
    </source>
</reference>
<dbReference type="PANTHER" id="PTHR24223">
    <property type="entry name" value="ATP-BINDING CASSETTE SUB-FAMILY C"/>
    <property type="match status" value="1"/>
</dbReference>